<dbReference type="InterPro" id="IPR000306">
    <property type="entry name" value="Znf_FYVE"/>
</dbReference>
<dbReference type="Gene3D" id="3.30.40.10">
    <property type="entry name" value="Zinc/RING finger domain, C3HC4 (zinc finger)"/>
    <property type="match status" value="1"/>
</dbReference>
<evidence type="ECO:0000256" key="3">
    <source>
        <dbReference type="ARBA" id="ARBA00022833"/>
    </source>
</evidence>
<dbReference type="InterPro" id="IPR011022">
    <property type="entry name" value="Arrestin_C-like"/>
</dbReference>
<feature type="domain" description="FYVE-type" evidence="5">
    <location>
        <begin position="333"/>
        <end position="393"/>
    </location>
</feature>
<reference evidence="6 7" key="1">
    <citation type="submission" date="2016-05" db="EMBL/GenBank/DDBJ databases">
        <title>First whole genome sequencing of Entamoeba histolytica HM1:IMSS-clone-6.</title>
        <authorList>
            <person name="Mukherjee Avik.K."/>
            <person name="Izumyama S."/>
            <person name="Nakada-Tsukui K."/>
            <person name="Nozaki T."/>
        </authorList>
    </citation>
    <scope>NUCLEOTIDE SEQUENCE [LARGE SCALE GENOMIC DNA]</scope>
    <source>
        <strain evidence="6 7">HM1:IMSS clone 6</strain>
    </source>
</reference>
<evidence type="ECO:0000313" key="7">
    <source>
        <dbReference type="Proteomes" id="UP000078387"/>
    </source>
</evidence>
<keyword evidence="3" id="KW-0862">Zinc</keyword>
<evidence type="ECO:0000259" key="5">
    <source>
        <dbReference type="PROSITE" id="PS50178"/>
    </source>
</evidence>
<dbReference type="SMART" id="SM00064">
    <property type="entry name" value="FYVE"/>
    <property type="match status" value="1"/>
</dbReference>
<keyword evidence="2 4" id="KW-0863">Zinc-finger</keyword>
<protein>
    <submittedName>
        <fullName evidence="6">Zinc finger protein putative</fullName>
    </submittedName>
</protein>
<dbReference type="VEuPathDB" id="AmoebaDB:EHI7A_000640"/>
<dbReference type="Pfam" id="PF01363">
    <property type="entry name" value="FYVE"/>
    <property type="match status" value="1"/>
</dbReference>
<evidence type="ECO:0000256" key="2">
    <source>
        <dbReference type="ARBA" id="ARBA00022771"/>
    </source>
</evidence>
<comment type="caution">
    <text evidence="6">The sequence shown here is derived from an EMBL/GenBank/DDBJ whole genome shotgun (WGS) entry which is preliminary data.</text>
</comment>
<dbReference type="PANTHER" id="PTHR39490:SF8">
    <property type="entry name" value="ZINC FINGER FYVE DOMAIN-CONTAINING PROTEIN 21"/>
    <property type="match status" value="1"/>
</dbReference>
<dbReference type="GO" id="GO:0008270">
    <property type="term" value="F:zinc ion binding"/>
    <property type="evidence" value="ECO:0007669"/>
    <property type="project" value="UniProtKB-KW"/>
</dbReference>
<dbReference type="SUPFAM" id="SSF57903">
    <property type="entry name" value="FYVE/PHD zinc finger"/>
    <property type="match status" value="1"/>
</dbReference>
<name>A0A5K1V5G2_ENTHI</name>
<dbReference type="PROSITE" id="PS50178">
    <property type="entry name" value="ZF_FYVE"/>
    <property type="match status" value="1"/>
</dbReference>
<dbReference type="InterPro" id="IPR013083">
    <property type="entry name" value="Znf_RING/FYVE/PHD"/>
</dbReference>
<proteinExistence type="predicted"/>
<dbReference type="VEuPathDB" id="AmoebaDB:EHI5A_002650"/>
<dbReference type="InterPro" id="IPR017455">
    <property type="entry name" value="Znf_FYVE-rel"/>
</dbReference>
<dbReference type="Proteomes" id="UP000078387">
    <property type="component" value="Unassembled WGS sequence"/>
</dbReference>
<dbReference type="AlphaFoldDB" id="A0A5K1V5G2"/>
<accession>A0A5K1V5G2</accession>
<dbReference type="InterPro" id="IPR014752">
    <property type="entry name" value="Arrestin-like_C"/>
</dbReference>
<dbReference type="OMA" id="FKISAMH"/>
<organism evidence="6 7">
    <name type="scientific">Entamoeba histolytica</name>
    <dbReference type="NCBI Taxonomy" id="5759"/>
    <lineage>
        <taxon>Eukaryota</taxon>
        <taxon>Amoebozoa</taxon>
        <taxon>Evosea</taxon>
        <taxon>Archamoebae</taxon>
        <taxon>Mastigamoebida</taxon>
        <taxon>Entamoebidae</taxon>
        <taxon>Entamoeba</taxon>
    </lineage>
</organism>
<dbReference type="VEuPathDB" id="AmoebaDB:EHI_117910"/>
<evidence type="ECO:0000256" key="4">
    <source>
        <dbReference type="PROSITE-ProRule" id="PRU00091"/>
    </source>
</evidence>
<dbReference type="PANTHER" id="PTHR39490">
    <property type="entry name" value="ARRESTIN DOMAIN-CONTAINING PROTEIN D"/>
    <property type="match status" value="1"/>
</dbReference>
<dbReference type="EMBL" id="BDEQ01000001">
    <property type="protein sequence ID" value="GAT94042.1"/>
    <property type="molecule type" value="Genomic_DNA"/>
</dbReference>
<dbReference type="Gene3D" id="2.60.40.640">
    <property type="match status" value="1"/>
</dbReference>
<evidence type="ECO:0000313" key="6">
    <source>
        <dbReference type="EMBL" id="GAT94042.1"/>
    </source>
</evidence>
<dbReference type="VEuPathDB" id="AmoebaDB:EHI8A_000640"/>
<gene>
    <name evidence="6" type="ORF">CL6EHI_117910</name>
</gene>
<keyword evidence="1" id="KW-0479">Metal-binding</keyword>
<sequence>MTYSRCGIVALTERKSRFLEIQTDRTSYLLGDVVLVTINAKMDHMPRYESVVLLVSCVGTISRTFTDVKMPPNPKVLSKTYFEMKNEFMNQNFPLSYSFSLPGTSPFTGEESSFVLSNSITSQIFKINAMHSYRIDLFVKQEGKIYLAEQKDIVVRRTFQQIQPSPSWNFEIDNFKIKIVLDKPSYYPQENGFLLFEVNSKVQRSTSIPKISFNQTLIFNFDDQQIVVKKQIIPQMSLPAFQPYYYGKRPLLFKIPEGLPPSHSTPLFKVEYSFDINIDLFYEGGTQTPLKVILKSTILAPPNLCGACVFMPLITNDFNPPSESILRPFWQEDKSTDTCGICGASFGLITRRHHCRRCGKVFCGSCCVDSVLMKDLGFDRPERVCKSCFKLIQSN</sequence>
<dbReference type="VEuPathDB" id="AmoebaDB:KM1_003520"/>
<dbReference type="Pfam" id="PF02752">
    <property type="entry name" value="Arrestin_C"/>
    <property type="match status" value="1"/>
</dbReference>
<dbReference type="InterPro" id="IPR011011">
    <property type="entry name" value="Znf_FYVE_PHD"/>
</dbReference>
<evidence type="ECO:0000256" key="1">
    <source>
        <dbReference type="ARBA" id="ARBA00022723"/>
    </source>
</evidence>
<dbReference type="InterPro" id="IPR052113">
    <property type="entry name" value="FYVE-type_Zinc_Finger"/>
</dbReference>